<dbReference type="EMBL" id="FTOH01000010">
    <property type="protein sequence ID" value="SIT11631.1"/>
    <property type="molecule type" value="Genomic_DNA"/>
</dbReference>
<proteinExistence type="predicted"/>
<accession>A0A1N7PM42</accession>
<name>A0A1N7PM42_9GAMM</name>
<keyword evidence="2" id="KW-1185">Reference proteome</keyword>
<dbReference type="AlphaFoldDB" id="A0A1N7PM42"/>
<gene>
    <name evidence="1" type="ORF">SAMN05421686_11083</name>
</gene>
<protein>
    <submittedName>
        <fullName evidence="1">Uncharacterized protein</fullName>
    </submittedName>
</protein>
<dbReference type="RefSeq" id="WP_076517378.1">
    <property type="nucleotide sequence ID" value="NZ_FTOH01000010.1"/>
</dbReference>
<reference evidence="2" key="1">
    <citation type="submission" date="2017-01" db="EMBL/GenBank/DDBJ databases">
        <authorList>
            <person name="Varghese N."/>
            <person name="Submissions S."/>
        </authorList>
    </citation>
    <scope>NUCLEOTIDE SEQUENCE [LARGE SCALE GENOMIC DNA]</scope>
    <source>
        <strain evidence="2">DSM 24913</strain>
    </source>
</reference>
<dbReference type="OrthoDB" id="1495305at2"/>
<dbReference type="STRING" id="484498.SAMN05421686_11083"/>
<evidence type="ECO:0000313" key="1">
    <source>
        <dbReference type="EMBL" id="SIT11631.1"/>
    </source>
</evidence>
<evidence type="ECO:0000313" key="2">
    <source>
        <dbReference type="Proteomes" id="UP000185639"/>
    </source>
</evidence>
<dbReference type="Proteomes" id="UP000185639">
    <property type="component" value="Unassembled WGS sequence"/>
</dbReference>
<organism evidence="1 2">
    <name type="scientific">Thalassolituus maritimus</name>
    <dbReference type="NCBI Taxonomy" id="484498"/>
    <lineage>
        <taxon>Bacteria</taxon>
        <taxon>Pseudomonadati</taxon>
        <taxon>Pseudomonadota</taxon>
        <taxon>Gammaproteobacteria</taxon>
        <taxon>Oceanospirillales</taxon>
        <taxon>Oceanospirillaceae</taxon>
        <taxon>Thalassolituus</taxon>
    </lineage>
</organism>
<sequence>MTERFPDLEIYLMKGDPAKVTEWLRSVLGEINAIKDTGTHQHWRSGGMDIYMNANAEKNFSSLWFKQNDTPWNTDLEAARAAWHALETEVRCSDSGWEESESDSGKEGWVKLNARGEKPFNW</sequence>